<feature type="signal peptide" evidence="1">
    <location>
        <begin position="1"/>
        <end position="24"/>
    </location>
</feature>
<reference evidence="2" key="1">
    <citation type="journal article" date="2014" name="Int. J. Syst. Evol. Microbiol.">
        <title>Complete genome sequence of Corynebacterium casei LMG S-19264T (=DSM 44701T), isolated from a smear-ripened cheese.</title>
        <authorList>
            <consortium name="US DOE Joint Genome Institute (JGI-PGF)"/>
            <person name="Walter F."/>
            <person name="Albersmeier A."/>
            <person name="Kalinowski J."/>
            <person name="Ruckert C."/>
        </authorList>
    </citation>
    <scope>NUCLEOTIDE SEQUENCE</scope>
    <source>
        <strain evidence="2">JCM 31311</strain>
    </source>
</reference>
<organism evidence="2 3">
    <name type="scientific">Deinococcus ruber</name>
    <dbReference type="NCBI Taxonomy" id="1848197"/>
    <lineage>
        <taxon>Bacteria</taxon>
        <taxon>Thermotogati</taxon>
        <taxon>Deinococcota</taxon>
        <taxon>Deinococci</taxon>
        <taxon>Deinococcales</taxon>
        <taxon>Deinococcaceae</taxon>
        <taxon>Deinococcus</taxon>
    </lineage>
</organism>
<sequence length="61" mass="6039">MKLPTLKRTIVATLVVCLSTGALAGNGGDVGVLRASRITTDGNGGDVGLLRTAAVTTEAGK</sequence>
<dbReference type="AlphaFoldDB" id="A0A918CDD7"/>
<evidence type="ECO:0000256" key="1">
    <source>
        <dbReference type="SAM" id="SignalP"/>
    </source>
</evidence>
<keyword evidence="1" id="KW-0732">Signal</keyword>
<name>A0A918CDD7_9DEIO</name>
<feature type="chain" id="PRO_5037149902" evidence="1">
    <location>
        <begin position="25"/>
        <end position="61"/>
    </location>
</feature>
<keyword evidence="3" id="KW-1185">Reference proteome</keyword>
<comment type="caution">
    <text evidence="2">The sequence shown here is derived from an EMBL/GenBank/DDBJ whole genome shotgun (WGS) entry which is preliminary data.</text>
</comment>
<dbReference type="EMBL" id="BMQL01000018">
    <property type="protein sequence ID" value="GGR15308.1"/>
    <property type="molecule type" value="Genomic_DNA"/>
</dbReference>
<dbReference type="Proteomes" id="UP000603865">
    <property type="component" value="Unassembled WGS sequence"/>
</dbReference>
<protein>
    <submittedName>
        <fullName evidence="2">Uncharacterized protein</fullName>
    </submittedName>
</protein>
<evidence type="ECO:0000313" key="2">
    <source>
        <dbReference type="EMBL" id="GGR15308.1"/>
    </source>
</evidence>
<proteinExistence type="predicted"/>
<reference evidence="2" key="2">
    <citation type="submission" date="2020-09" db="EMBL/GenBank/DDBJ databases">
        <authorList>
            <person name="Sun Q."/>
            <person name="Ohkuma M."/>
        </authorList>
    </citation>
    <scope>NUCLEOTIDE SEQUENCE</scope>
    <source>
        <strain evidence="2">JCM 31311</strain>
    </source>
</reference>
<accession>A0A918CDD7</accession>
<gene>
    <name evidence="2" type="ORF">GCM10008957_30060</name>
</gene>
<evidence type="ECO:0000313" key="3">
    <source>
        <dbReference type="Proteomes" id="UP000603865"/>
    </source>
</evidence>